<keyword evidence="5" id="KW-1185">Reference proteome</keyword>
<keyword evidence="2" id="KW-0732">Signal</keyword>
<feature type="compositionally biased region" description="Gly residues" evidence="1">
    <location>
        <begin position="166"/>
        <end position="179"/>
    </location>
</feature>
<dbReference type="SUPFAM" id="SSF49384">
    <property type="entry name" value="Carbohydrate-binding domain"/>
    <property type="match status" value="1"/>
</dbReference>
<evidence type="ECO:0000259" key="3">
    <source>
        <dbReference type="PROSITE" id="PS51272"/>
    </source>
</evidence>
<feature type="region of interest" description="Disordered" evidence="1">
    <location>
        <begin position="166"/>
        <end position="186"/>
    </location>
</feature>
<comment type="caution">
    <text evidence="4">The sequence shown here is derived from an EMBL/GenBank/DDBJ whole genome shotgun (WGS) entry which is preliminary data.</text>
</comment>
<name>A0A2R5EUF3_9BACL</name>
<dbReference type="PANTHER" id="PTHR43308">
    <property type="entry name" value="OUTER MEMBRANE PROTEIN ALPHA-RELATED"/>
    <property type="match status" value="1"/>
</dbReference>
<proteinExistence type="predicted"/>
<dbReference type="InterPro" id="IPR051465">
    <property type="entry name" value="Cell_Envelope_Struct_Comp"/>
</dbReference>
<feature type="domain" description="SLH" evidence="3">
    <location>
        <begin position="388"/>
        <end position="447"/>
    </location>
</feature>
<reference evidence="4 5" key="1">
    <citation type="submission" date="2017-08" db="EMBL/GenBank/DDBJ databases">
        <title>Substantial Increase in Enzyme Production by Combined Drug-Resistance Mutations in Paenibacillus agaridevorans.</title>
        <authorList>
            <person name="Tanaka Y."/>
            <person name="Funane K."/>
            <person name="Hosaka T."/>
            <person name="Shiwa Y."/>
            <person name="Fujita N."/>
            <person name="Miyazaki T."/>
            <person name="Yoshikawa H."/>
            <person name="Murakami K."/>
            <person name="Kasahara K."/>
            <person name="Inaoka T."/>
            <person name="Hiraga Y."/>
            <person name="Ochi K."/>
        </authorList>
    </citation>
    <scope>NUCLEOTIDE SEQUENCE [LARGE SCALE GENOMIC DNA]</scope>
    <source>
        <strain evidence="4 5">T-3040</strain>
    </source>
</reference>
<sequence length="569" mass="59879">MKRKIWTIGLALLLLCSVWPSALFAAPYEPDFYLNVSKAEVRVGETIEVEIGLRNAQELVAFELNVKFDPSLWTAGSGAFTTSLTGFSSLVNTELLPGGQVRAVYSKLGDAAGESGSIVLGTVKLTAKAVGEGNFTLDAIKVGQSNDQWTTYKPATGANAVIVGNGTGGGDGTGGGSGSGTTPDNEPIITEKSVVVGAPSIVGGTAQVKLNANHMQRAVDLLSGQTLRIEVQPGVAASKVEVEFPLAQVRGEAGQKAKNIVIDSGLAIVTLDRGLIDDESASNLQFSVRRLDVSSLPANIGEQVNPGDAVYDFELLLDGRPISAFGGGEVTVEVPYTLRPGETADKIVIYNVTDSGELELVKNARYNPATGKVKFSPKHFSKYFPAYVHKTFGDLGQAAWARSYIEALAARDAVNGVGNDAFRPNGQLTRAQFITMLVQLFDLEDASATATFSDVQKGSWHDKAVASAQKLGIAQGKPDGSFGINDAISRQDMAVMLYRASKSMGLAWSPSAEAPAFADAASIAPYAVEAVAVMQEQGIINGMGENSFAPRGLSTRAQAAAVLYRMFGL</sequence>
<dbReference type="Proteomes" id="UP000245202">
    <property type="component" value="Unassembled WGS sequence"/>
</dbReference>
<evidence type="ECO:0000256" key="2">
    <source>
        <dbReference type="SAM" id="SignalP"/>
    </source>
</evidence>
<accession>A0A2R5EUF3</accession>
<organism evidence="4 5">
    <name type="scientific">Paenibacillus agaridevorans</name>
    <dbReference type="NCBI Taxonomy" id="171404"/>
    <lineage>
        <taxon>Bacteria</taxon>
        <taxon>Bacillati</taxon>
        <taxon>Bacillota</taxon>
        <taxon>Bacilli</taxon>
        <taxon>Bacillales</taxon>
        <taxon>Paenibacillaceae</taxon>
        <taxon>Paenibacillus</taxon>
    </lineage>
</organism>
<gene>
    <name evidence="4" type="ORF">PAT3040_01552</name>
</gene>
<dbReference type="CDD" id="cd08547">
    <property type="entry name" value="Type_II_cohesin"/>
    <property type="match status" value="1"/>
</dbReference>
<evidence type="ECO:0000313" key="5">
    <source>
        <dbReference type="Proteomes" id="UP000245202"/>
    </source>
</evidence>
<dbReference type="RefSeq" id="WP_181376490.1">
    <property type="nucleotide sequence ID" value="NZ_BDQX01000070.1"/>
</dbReference>
<dbReference type="GO" id="GO:0000272">
    <property type="term" value="P:polysaccharide catabolic process"/>
    <property type="evidence" value="ECO:0007669"/>
    <property type="project" value="InterPro"/>
</dbReference>
<dbReference type="Gene3D" id="2.60.40.680">
    <property type="match status" value="1"/>
</dbReference>
<dbReference type="AlphaFoldDB" id="A0A2R5EUF3"/>
<dbReference type="GO" id="GO:0030246">
    <property type="term" value="F:carbohydrate binding"/>
    <property type="evidence" value="ECO:0007669"/>
    <property type="project" value="InterPro"/>
</dbReference>
<dbReference type="EMBL" id="BDQX01000070">
    <property type="protein sequence ID" value="GBG07004.1"/>
    <property type="molecule type" value="Genomic_DNA"/>
</dbReference>
<feature type="domain" description="SLH" evidence="3">
    <location>
        <begin position="514"/>
        <end position="569"/>
    </location>
</feature>
<feature type="domain" description="SLH" evidence="3">
    <location>
        <begin position="448"/>
        <end position="511"/>
    </location>
</feature>
<dbReference type="Pfam" id="PF00395">
    <property type="entry name" value="SLH"/>
    <property type="match status" value="3"/>
</dbReference>
<dbReference type="PROSITE" id="PS51272">
    <property type="entry name" value="SLH"/>
    <property type="match status" value="3"/>
</dbReference>
<dbReference type="InterPro" id="IPR002102">
    <property type="entry name" value="Cohesin_dom"/>
</dbReference>
<evidence type="ECO:0000256" key="1">
    <source>
        <dbReference type="SAM" id="MobiDB-lite"/>
    </source>
</evidence>
<dbReference type="PANTHER" id="PTHR43308:SF1">
    <property type="entry name" value="OUTER MEMBRANE PROTEIN ALPHA"/>
    <property type="match status" value="1"/>
</dbReference>
<protein>
    <recommendedName>
        <fullName evidence="3">SLH domain-containing protein</fullName>
    </recommendedName>
</protein>
<feature type="signal peptide" evidence="2">
    <location>
        <begin position="1"/>
        <end position="25"/>
    </location>
</feature>
<feature type="chain" id="PRO_5015308964" description="SLH domain-containing protein" evidence="2">
    <location>
        <begin position="26"/>
        <end position="569"/>
    </location>
</feature>
<dbReference type="InterPro" id="IPR008965">
    <property type="entry name" value="CBM2/CBM3_carb-bd_dom_sf"/>
</dbReference>
<evidence type="ECO:0000313" key="4">
    <source>
        <dbReference type="EMBL" id="GBG07004.1"/>
    </source>
</evidence>
<dbReference type="Pfam" id="PF00963">
    <property type="entry name" value="Cohesin"/>
    <property type="match status" value="1"/>
</dbReference>
<dbReference type="InterPro" id="IPR001119">
    <property type="entry name" value="SLH_dom"/>
</dbReference>